<dbReference type="RefSeq" id="WP_206656032.1">
    <property type="nucleotide sequence ID" value="NZ_CP071182.1"/>
</dbReference>
<dbReference type="SUPFAM" id="SSF82784">
    <property type="entry name" value="OsmC-like"/>
    <property type="match status" value="1"/>
</dbReference>
<dbReference type="Gene3D" id="3.30.300.20">
    <property type="match status" value="1"/>
</dbReference>
<accession>A0A9X7Z5S7</accession>
<dbReference type="InterPro" id="IPR015946">
    <property type="entry name" value="KH_dom-like_a/b"/>
</dbReference>
<dbReference type="InterPro" id="IPR036102">
    <property type="entry name" value="OsmC/Ohrsf"/>
</dbReference>
<reference evidence="1 2" key="1">
    <citation type="submission" date="2021-02" db="EMBL/GenBank/DDBJ databases">
        <title>Alicyclobacillus curvatus sp. nov. and Alicyclobacillus mengziensis sp. nov., two acidophilic bacteria isolated from acid mine drainage.</title>
        <authorList>
            <person name="Huang Y."/>
        </authorList>
    </citation>
    <scope>NUCLEOTIDE SEQUENCE [LARGE SCALE GENOMIC DNA]</scope>
    <source>
        <strain evidence="1 2">S30H14</strain>
    </source>
</reference>
<dbReference type="KEGG" id="afx:JZ786_19825"/>
<dbReference type="EMBL" id="CP071182">
    <property type="protein sequence ID" value="QSO46667.1"/>
    <property type="molecule type" value="Genomic_DNA"/>
</dbReference>
<organism evidence="1 2">
    <name type="scientific">Alicyclobacillus mengziensis</name>
    <dbReference type="NCBI Taxonomy" id="2931921"/>
    <lineage>
        <taxon>Bacteria</taxon>
        <taxon>Bacillati</taxon>
        <taxon>Bacillota</taxon>
        <taxon>Bacilli</taxon>
        <taxon>Bacillales</taxon>
        <taxon>Alicyclobacillaceae</taxon>
        <taxon>Alicyclobacillus</taxon>
    </lineage>
</organism>
<sequence>MADLSFSTDLRWQGTGREGQGAVRLRGKEVSYSAPDSIGGKGSGSSHEELLISAVGVCYSGTLFGLLRKKGLPVSRVGIRAEGAVIGYPMQSKFSRLCVSPTVEGGDVA</sequence>
<dbReference type="Proteomes" id="UP000663505">
    <property type="component" value="Chromosome"/>
</dbReference>
<name>A0A9X7Z5S7_9BACL</name>
<evidence type="ECO:0000313" key="2">
    <source>
        <dbReference type="Proteomes" id="UP000663505"/>
    </source>
</evidence>
<dbReference type="AlphaFoldDB" id="A0A9X7Z5S7"/>
<evidence type="ECO:0000313" key="1">
    <source>
        <dbReference type="EMBL" id="QSO46667.1"/>
    </source>
</evidence>
<evidence type="ECO:0008006" key="3">
    <source>
        <dbReference type="Google" id="ProtNLM"/>
    </source>
</evidence>
<keyword evidence="2" id="KW-1185">Reference proteome</keyword>
<gene>
    <name evidence="1" type="ORF">JZ786_19825</name>
</gene>
<protein>
    <recommendedName>
        <fullName evidence="3">OsmC-like protein</fullName>
    </recommendedName>
</protein>
<proteinExistence type="predicted"/>